<evidence type="ECO:0000256" key="5">
    <source>
        <dbReference type="ARBA" id="ARBA00022691"/>
    </source>
</evidence>
<comment type="similarity">
    <text evidence="6">Belongs to the methyltransferase superfamily. RNA methyltransferase RsmG family.</text>
</comment>
<dbReference type="PANTHER" id="PTHR31760">
    <property type="entry name" value="S-ADENOSYL-L-METHIONINE-DEPENDENT METHYLTRANSFERASES SUPERFAMILY PROTEIN"/>
    <property type="match status" value="1"/>
</dbReference>
<dbReference type="OrthoDB" id="9808773at2"/>
<evidence type="ECO:0000256" key="3">
    <source>
        <dbReference type="ARBA" id="ARBA00022603"/>
    </source>
</evidence>
<dbReference type="Proteomes" id="UP000295493">
    <property type="component" value="Unassembled WGS sequence"/>
</dbReference>
<comment type="function">
    <text evidence="6">Specifically methylates the N7 position of guanine in position 527 of 16S rRNA.</text>
</comment>
<feature type="binding site" evidence="6">
    <location>
        <position position="80"/>
    </location>
    <ligand>
        <name>S-adenosyl-L-methionine</name>
        <dbReference type="ChEBI" id="CHEBI:59789"/>
    </ligand>
</feature>
<dbReference type="HAMAP" id="MF_00074">
    <property type="entry name" value="16SrRNA_methyltr_G"/>
    <property type="match status" value="1"/>
</dbReference>
<dbReference type="GO" id="GO:0005829">
    <property type="term" value="C:cytosol"/>
    <property type="evidence" value="ECO:0007669"/>
    <property type="project" value="TreeGrafter"/>
</dbReference>
<comment type="caution">
    <text evidence="7">The sequence shown here is derived from an EMBL/GenBank/DDBJ whole genome shotgun (WGS) entry which is preliminary data.</text>
</comment>
<proteinExistence type="inferred from homology"/>
<name>A0A4R6FQ04_9SPHN</name>
<gene>
    <name evidence="6" type="primary">rsmG</name>
    <name evidence="7" type="ORF">EV664_10550</name>
</gene>
<dbReference type="InterPro" id="IPR003682">
    <property type="entry name" value="rRNA_ssu_MeTfrase_G"/>
</dbReference>
<feature type="binding site" evidence="6">
    <location>
        <position position="75"/>
    </location>
    <ligand>
        <name>S-adenosyl-L-methionine</name>
        <dbReference type="ChEBI" id="CHEBI:59789"/>
    </ligand>
</feature>
<evidence type="ECO:0000256" key="2">
    <source>
        <dbReference type="ARBA" id="ARBA00022552"/>
    </source>
</evidence>
<comment type="caution">
    <text evidence="6">Lacks conserved residue(s) required for the propagation of feature annotation.</text>
</comment>
<evidence type="ECO:0000256" key="4">
    <source>
        <dbReference type="ARBA" id="ARBA00022679"/>
    </source>
</evidence>
<dbReference type="AlphaFoldDB" id="A0A4R6FQ04"/>
<dbReference type="RefSeq" id="WP_133495407.1">
    <property type="nucleotide sequence ID" value="NZ_BMLU01000005.1"/>
</dbReference>
<evidence type="ECO:0000313" key="7">
    <source>
        <dbReference type="EMBL" id="TDN82854.1"/>
    </source>
</evidence>
<dbReference type="SUPFAM" id="SSF53335">
    <property type="entry name" value="S-adenosyl-L-methionine-dependent methyltransferases"/>
    <property type="match status" value="1"/>
</dbReference>
<keyword evidence="8" id="KW-1185">Reference proteome</keyword>
<comment type="catalytic activity">
    <reaction evidence="6">
        <text>guanosine(527) in 16S rRNA + S-adenosyl-L-methionine = N(7)-methylguanosine(527) in 16S rRNA + S-adenosyl-L-homocysteine</text>
        <dbReference type="Rhea" id="RHEA:42732"/>
        <dbReference type="Rhea" id="RHEA-COMP:10209"/>
        <dbReference type="Rhea" id="RHEA-COMP:10210"/>
        <dbReference type="ChEBI" id="CHEBI:57856"/>
        <dbReference type="ChEBI" id="CHEBI:59789"/>
        <dbReference type="ChEBI" id="CHEBI:74269"/>
        <dbReference type="ChEBI" id="CHEBI:74480"/>
        <dbReference type="EC" id="2.1.1.170"/>
    </reaction>
</comment>
<dbReference type="EC" id="2.1.1.170" evidence="6"/>
<organism evidence="7 8">
    <name type="scientific">Stakelama pacifica</name>
    <dbReference type="NCBI Taxonomy" id="517720"/>
    <lineage>
        <taxon>Bacteria</taxon>
        <taxon>Pseudomonadati</taxon>
        <taxon>Pseudomonadota</taxon>
        <taxon>Alphaproteobacteria</taxon>
        <taxon>Sphingomonadales</taxon>
        <taxon>Sphingomonadaceae</taxon>
        <taxon>Stakelama</taxon>
    </lineage>
</organism>
<dbReference type="PIRSF" id="PIRSF003078">
    <property type="entry name" value="GidB"/>
    <property type="match status" value="1"/>
</dbReference>
<keyword evidence="5 6" id="KW-0949">S-adenosyl-L-methionine</keyword>
<dbReference type="Pfam" id="PF02527">
    <property type="entry name" value="GidB"/>
    <property type="match status" value="1"/>
</dbReference>
<dbReference type="Gene3D" id="3.40.50.150">
    <property type="entry name" value="Vaccinia Virus protein VP39"/>
    <property type="match status" value="1"/>
</dbReference>
<accession>A0A4R6FQ04</accession>
<dbReference type="InterPro" id="IPR029063">
    <property type="entry name" value="SAM-dependent_MTases_sf"/>
</dbReference>
<protein>
    <recommendedName>
        <fullName evidence="6">Ribosomal RNA small subunit methyltransferase G</fullName>
        <ecNumber evidence="6">2.1.1.170</ecNumber>
    </recommendedName>
    <alternativeName>
        <fullName evidence="6">16S rRNA 7-methylguanosine methyltransferase</fullName>
        <shortName evidence="6">16S rRNA m7G methyltransferase</shortName>
    </alternativeName>
</protein>
<evidence type="ECO:0000256" key="6">
    <source>
        <dbReference type="HAMAP-Rule" id="MF_00074"/>
    </source>
</evidence>
<dbReference type="CDD" id="cd02440">
    <property type="entry name" value="AdoMet_MTases"/>
    <property type="match status" value="1"/>
</dbReference>
<dbReference type="EMBL" id="SNWD01000005">
    <property type="protein sequence ID" value="TDN82854.1"/>
    <property type="molecule type" value="Genomic_DNA"/>
</dbReference>
<sequence>MTEDEARSWVRERFDVSRETLLAKFADLLVRENAHQNLISRSTIPAIWSRHIVDSAQLVEWAGDDAAGKSWLDIGSGAGLPGIVLAILHDGPVLLVEPRKKRAAFLEQAAAGLGLSNVTVHACKIEQVKTHADMLTARAVANLSTLFEKATHCSDKNALWVLPKGRSAQSEVAEARQSWQGVFHVEQSITDPESHIVIAREVRPK</sequence>
<dbReference type="PANTHER" id="PTHR31760:SF0">
    <property type="entry name" value="S-ADENOSYL-L-METHIONINE-DEPENDENT METHYLTRANSFERASES SUPERFAMILY PROTEIN"/>
    <property type="match status" value="1"/>
</dbReference>
<feature type="binding site" evidence="6">
    <location>
        <position position="138"/>
    </location>
    <ligand>
        <name>S-adenosyl-L-methionine</name>
        <dbReference type="ChEBI" id="CHEBI:59789"/>
    </ligand>
</feature>
<evidence type="ECO:0000313" key="8">
    <source>
        <dbReference type="Proteomes" id="UP000295493"/>
    </source>
</evidence>
<reference evidence="7 8" key="1">
    <citation type="submission" date="2019-03" db="EMBL/GenBank/DDBJ databases">
        <title>Genomic Encyclopedia of Type Strains, Phase IV (KMG-IV): sequencing the most valuable type-strain genomes for metagenomic binning, comparative biology and taxonomic classification.</title>
        <authorList>
            <person name="Goeker M."/>
        </authorList>
    </citation>
    <scope>NUCLEOTIDE SEQUENCE [LARGE SCALE GENOMIC DNA]</scope>
    <source>
        <strain evidence="7 8">DSM 25059</strain>
    </source>
</reference>
<evidence type="ECO:0000256" key="1">
    <source>
        <dbReference type="ARBA" id="ARBA00022490"/>
    </source>
</evidence>
<dbReference type="NCBIfam" id="TIGR00138">
    <property type="entry name" value="rsmG_gidB"/>
    <property type="match status" value="1"/>
</dbReference>
<keyword evidence="2 6" id="KW-0698">rRNA processing</keyword>
<feature type="binding site" evidence="6">
    <location>
        <begin position="125"/>
        <end position="126"/>
    </location>
    <ligand>
        <name>S-adenosyl-L-methionine</name>
        <dbReference type="ChEBI" id="CHEBI:59789"/>
    </ligand>
</feature>
<keyword evidence="3 6" id="KW-0489">Methyltransferase</keyword>
<keyword evidence="1 6" id="KW-0963">Cytoplasm</keyword>
<comment type="subcellular location">
    <subcellularLocation>
        <location evidence="6">Cytoplasm</location>
    </subcellularLocation>
</comment>
<dbReference type="GO" id="GO:0070043">
    <property type="term" value="F:rRNA (guanine-N7-)-methyltransferase activity"/>
    <property type="evidence" value="ECO:0007669"/>
    <property type="project" value="UniProtKB-UniRule"/>
</dbReference>
<keyword evidence="4 6" id="KW-0808">Transferase</keyword>